<dbReference type="GO" id="GO:0003824">
    <property type="term" value="F:catalytic activity"/>
    <property type="evidence" value="ECO:0007669"/>
    <property type="project" value="InterPro"/>
</dbReference>
<sequence length="183" mass="18109">MRGLFAGGTLCAEAELIAREALGEAAGSFTDFGDDAFTRGRPHPMIDPGPRLERLAADADDPACGVLLLDVVLGHAAEEDPAARLAPLVTRARRNGAHVVISLCGARGDPQDLARQARALNDAGAAVFASNAAAARHAALLATPAKTPSPPPAPAPPSPGEPPPGGGPLLGPGPPSAPGPGGG</sequence>
<evidence type="ECO:0000259" key="2">
    <source>
        <dbReference type="Pfam" id="PF00549"/>
    </source>
</evidence>
<name>A0A3A4AQV1_9ACTN</name>
<accession>A0A3A4AQV1</accession>
<dbReference type="Pfam" id="PF00549">
    <property type="entry name" value="Ligase_CoA"/>
    <property type="match status" value="1"/>
</dbReference>
<feature type="region of interest" description="Disordered" evidence="1">
    <location>
        <begin position="139"/>
        <end position="183"/>
    </location>
</feature>
<comment type="caution">
    <text evidence="3">The sequence shown here is derived from an EMBL/GenBank/DDBJ whole genome shotgun (WGS) entry which is preliminary data.</text>
</comment>
<feature type="compositionally biased region" description="Pro residues" evidence="1">
    <location>
        <begin position="147"/>
        <end position="183"/>
    </location>
</feature>
<evidence type="ECO:0000256" key="1">
    <source>
        <dbReference type="SAM" id="MobiDB-lite"/>
    </source>
</evidence>
<evidence type="ECO:0000313" key="4">
    <source>
        <dbReference type="Proteomes" id="UP000265768"/>
    </source>
</evidence>
<dbReference type="SUPFAM" id="SSF52210">
    <property type="entry name" value="Succinyl-CoA synthetase domains"/>
    <property type="match status" value="1"/>
</dbReference>
<protein>
    <recommendedName>
        <fullName evidence="2">ATP-citrate synthase/succinyl-CoA ligase C-terminal domain-containing protein</fullName>
    </recommendedName>
</protein>
<dbReference type="EMBL" id="QZEY01000007">
    <property type="protein sequence ID" value="RJL31471.1"/>
    <property type="molecule type" value="Genomic_DNA"/>
</dbReference>
<evidence type="ECO:0000313" key="3">
    <source>
        <dbReference type="EMBL" id="RJL31471.1"/>
    </source>
</evidence>
<dbReference type="OrthoDB" id="5580580at2"/>
<dbReference type="AlphaFoldDB" id="A0A3A4AQV1"/>
<reference evidence="3 4" key="1">
    <citation type="submission" date="2018-09" db="EMBL/GenBank/DDBJ databases">
        <title>YIM 75507 draft genome.</title>
        <authorList>
            <person name="Tang S."/>
            <person name="Feng Y."/>
        </authorList>
    </citation>
    <scope>NUCLEOTIDE SEQUENCE [LARGE SCALE GENOMIC DNA]</scope>
    <source>
        <strain evidence="3 4">YIM 75507</strain>
    </source>
</reference>
<proteinExistence type="predicted"/>
<gene>
    <name evidence="3" type="ORF">D5H75_20000</name>
</gene>
<dbReference type="Proteomes" id="UP000265768">
    <property type="component" value="Unassembled WGS sequence"/>
</dbReference>
<dbReference type="InterPro" id="IPR005811">
    <property type="entry name" value="SUCC_ACL_C"/>
</dbReference>
<keyword evidence="4" id="KW-1185">Reference proteome</keyword>
<organism evidence="3 4">
    <name type="scientific">Bailinhaonella thermotolerans</name>
    <dbReference type="NCBI Taxonomy" id="1070861"/>
    <lineage>
        <taxon>Bacteria</taxon>
        <taxon>Bacillati</taxon>
        <taxon>Actinomycetota</taxon>
        <taxon>Actinomycetes</taxon>
        <taxon>Streptosporangiales</taxon>
        <taxon>Streptosporangiaceae</taxon>
        <taxon>Bailinhaonella</taxon>
    </lineage>
</organism>
<dbReference type="Gene3D" id="3.40.50.261">
    <property type="entry name" value="Succinyl-CoA synthetase domains"/>
    <property type="match status" value="1"/>
</dbReference>
<dbReference type="InterPro" id="IPR016102">
    <property type="entry name" value="Succinyl-CoA_synth-like"/>
</dbReference>
<feature type="domain" description="ATP-citrate synthase/succinyl-CoA ligase C-terminal" evidence="2">
    <location>
        <begin position="4"/>
        <end position="139"/>
    </location>
</feature>